<dbReference type="SUPFAM" id="SSF53335">
    <property type="entry name" value="S-adenosyl-L-methionine-dependent methyltransferases"/>
    <property type="match status" value="1"/>
</dbReference>
<evidence type="ECO:0000259" key="5">
    <source>
        <dbReference type="PROSITE" id="PS51006"/>
    </source>
</evidence>
<name>A0A9E9KU71_ERYCB</name>
<dbReference type="Gene3D" id="3.40.50.150">
    <property type="entry name" value="Vaccinia Virus protein VP39"/>
    <property type="match status" value="1"/>
</dbReference>
<dbReference type="PROSITE" id="PS51006">
    <property type="entry name" value="PABS_2"/>
    <property type="match status" value="1"/>
</dbReference>
<dbReference type="GO" id="GO:0005829">
    <property type="term" value="C:cytosol"/>
    <property type="evidence" value="ECO:0007669"/>
    <property type="project" value="TreeGrafter"/>
</dbReference>
<evidence type="ECO:0000256" key="2">
    <source>
        <dbReference type="ARBA" id="ARBA00022679"/>
    </source>
</evidence>
<accession>A0A9E9KU71</accession>
<dbReference type="GO" id="GO:0008295">
    <property type="term" value="P:spermidine biosynthetic process"/>
    <property type="evidence" value="ECO:0007669"/>
    <property type="project" value="TreeGrafter"/>
</dbReference>
<dbReference type="InterPro" id="IPR030374">
    <property type="entry name" value="PABS"/>
</dbReference>
<reference evidence="6" key="2">
    <citation type="submission" date="2022-09" db="EMBL/GenBank/DDBJ databases">
        <authorList>
            <person name="D'Auria J.C."/>
            <person name="Chavez B."/>
            <person name="Rizzo P."/>
        </authorList>
    </citation>
    <scope>NUCLEOTIDE SEQUENCE</scope>
</reference>
<dbReference type="InterPro" id="IPR037163">
    <property type="entry name" value="Spermidine_synt_N_sf"/>
</dbReference>
<dbReference type="AlphaFoldDB" id="A0A9E9KU71"/>
<dbReference type="PROSITE" id="PS01330">
    <property type="entry name" value="PABS_1"/>
    <property type="match status" value="1"/>
</dbReference>
<dbReference type="NCBIfam" id="TIGR00417">
    <property type="entry name" value="speE"/>
    <property type="match status" value="1"/>
</dbReference>
<evidence type="ECO:0000256" key="3">
    <source>
        <dbReference type="PROSITE-ProRule" id="PRU00354"/>
    </source>
</evidence>
<dbReference type="GO" id="GO:0004766">
    <property type="term" value="F:spermidine synthase activity"/>
    <property type="evidence" value="ECO:0007669"/>
    <property type="project" value="TreeGrafter"/>
</dbReference>
<reference evidence="6" key="1">
    <citation type="journal article" date="2022" name="Proc. Natl. Acad. Sci. U.S.A.">
        <title>Elucidation of tropane alkaloid biosynthesis in Erythroxylum coca using a microbial pathway discovery platform.</title>
        <authorList>
            <person name="Chavez B.G."/>
            <person name="Srinivasan P."/>
            <person name="Glockzin K."/>
            <person name="Kim N."/>
            <person name="Montero Estrada O."/>
            <person name="Jirschitzka J."/>
            <person name="Rowden G."/>
            <person name="Shao J."/>
            <person name="Meinhardt L."/>
            <person name="Smolke C.D."/>
            <person name="D'Auria J.C."/>
        </authorList>
    </citation>
    <scope>NUCLEOTIDE SEQUENCE</scope>
</reference>
<evidence type="ECO:0000256" key="1">
    <source>
        <dbReference type="ARBA" id="ARBA00007867"/>
    </source>
</evidence>
<evidence type="ECO:0000313" key="6">
    <source>
        <dbReference type="EMBL" id="WAU46217.1"/>
    </source>
</evidence>
<comment type="similarity">
    <text evidence="1 4">Belongs to the spermidine/spermine synthase family.</text>
</comment>
<evidence type="ECO:0000256" key="4">
    <source>
        <dbReference type="RuleBase" id="RU003836"/>
    </source>
</evidence>
<protein>
    <submittedName>
        <fullName evidence="6">Spermidine N-methyltransferase</fullName>
    </submittedName>
</protein>
<dbReference type="CDD" id="cd02440">
    <property type="entry name" value="AdoMet_MTases"/>
    <property type="match status" value="1"/>
</dbReference>
<dbReference type="Pfam" id="PF17284">
    <property type="entry name" value="Spermine_synt_N"/>
    <property type="match status" value="1"/>
</dbReference>
<feature type="active site" description="Proton acceptor" evidence="3">
    <location>
        <position position="218"/>
    </location>
</feature>
<dbReference type="PANTHER" id="PTHR11558">
    <property type="entry name" value="SPERMIDINE/SPERMINE SYNTHASE"/>
    <property type="match status" value="1"/>
</dbReference>
<dbReference type="Gene3D" id="2.30.140.10">
    <property type="entry name" value="Spermidine synthase, tetramerisation domain"/>
    <property type="match status" value="1"/>
</dbReference>
<dbReference type="HAMAP" id="MF_00198">
    <property type="entry name" value="Spermidine_synth"/>
    <property type="match status" value="1"/>
</dbReference>
<keyword evidence="3" id="KW-0620">Polyamine biosynthesis</keyword>
<feature type="domain" description="PABS" evidence="5">
    <location>
        <begin position="62"/>
        <end position="300"/>
    </location>
</feature>
<dbReference type="InterPro" id="IPR030373">
    <property type="entry name" value="PABS_CS"/>
</dbReference>
<organism evidence="6">
    <name type="scientific">Erythroxylum coca</name>
    <name type="common">Coca plant</name>
    <dbReference type="NCBI Taxonomy" id="289672"/>
    <lineage>
        <taxon>Eukaryota</taxon>
        <taxon>Viridiplantae</taxon>
        <taxon>Streptophyta</taxon>
        <taxon>Embryophyta</taxon>
        <taxon>Tracheophyta</taxon>
        <taxon>Spermatophyta</taxon>
        <taxon>Magnoliopsida</taxon>
        <taxon>eudicotyledons</taxon>
        <taxon>Gunneridae</taxon>
        <taxon>Pentapetalae</taxon>
        <taxon>rosids</taxon>
        <taxon>fabids</taxon>
        <taxon>Malpighiales</taxon>
        <taxon>Erythroxylaceae</taxon>
        <taxon>Erythroxylum</taxon>
    </lineage>
</organism>
<dbReference type="Pfam" id="PF01564">
    <property type="entry name" value="Spermine_synth"/>
    <property type="match status" value="1"/>
</dbReference>
<proteinExistence type="evidence at transcript level"/>
<dbReference type="EMBL" id="OP382840">
    <property type="protein sequence ID" value="WAU46217.1"/>
    <property type="molecule type" value="mRNA"/>
</dbReference>
<dbReference type="InterPro" id="IPR001045">
    <property type="entry name" value="Spermi_synthase"/>
</dbReference>
<dbReference type="PANTHER" id="PTHR11558:SF28">
    <property type="entry name" value="SPERMIDINE SYNTHASE 2-LIKE"/>
    <property type="match status" value="1"/>
</dbReference>
<keyword evidence="2 3" id="KW-0808">Transferase</keyword>
<dbReference type="InterPro" id="IPR035246">
    <property type="entry name" value="Spermidine_synt_N"/>
</dbReference>
<sequence length="352" mass="38912">MARDNVFSYGDFSKTLHVKKLEEDEHVVLVKGGKTSFSFENGNHHVSNGNGNGNVVAHHAKPGWYADVPPGWEEEAHFFKVEKVLFHGRSEYQDLFVFESVSHGKVAILNGSMQLTEKDEFAYQEMLTHLPLCSVSNPKKVLLVGGGDGGILREISRHPSVEQIHLCELDKMVIDVYKKFFPDISIGYSDPRLTVHIGDGIEFLRSVPEGSFDVIILDAFQQMGSLAEELADNSVLRSVARALSPGGVMSCPADSFWNKHFSVTDTIEHAKKIFSGSVNYAWCTVPAYASGMIGFMVCSNSEVDVKHPLNPLNPDNYGVAKGPPKYYNSEVHTAAFCLPSFAKKRCLLPKSD</sequence>
<dbReference type="FunFam" id="3.40.50.150:FF:000013">
    <property type="entry name" value="Spermidine synthase"/>
    <property type="match status" value="1"/>
</dbReference>
<dbReference type="InterPro" id="IPR029063">
    <property type="entry name" value="SAM-dependent_MTases_sf"/>
</dbReference>